<dbReference type="Pfam" id="PF10631">
    <property type="entry name" value="DUF2477"/>
    <property type="match status" value="1"/>
</dbReference>
<evidence type="ECO:0000256" key="1">
    <source>
        <dbReference type="SAM" id="MobiDB-lite"/>
    </source>
</evidence>
<sequence>MDPHEMVVKNPYTHISIPRAHLRPDLVKQLDTAPCSSSSSLSSETQPVPVGPCTPEPARLLQPTEVPGPKGAEGAKGAKGAAPIQGQQTWQHPSNPYGSAQRPAGLTYAGVPPIGPGDDIAHHCCCCPCCSCCHCPRFCRCHSCCCVVS</sequence>
<gene>
    <name evidence="3" type="primary">CYSRT1</name>
</gene>
<dbReference type="Proteomes" id="UP000248480">
    <property type="component" value="Unplaced"/>
</dbReference>
<dbReference type="PANTHER" id="PTHR37879:SF1">
    <property type="entry name" value="CYSTEINE-RICH TAIL PROTEIN 1"/>
    <property type="match status" value="1"/>
</dbReference>
<feature type="compositionally biased region" description="Polar residues" evidence="1">
    <location>
        <begin position="85"/>
        <end position="98"/>
    </location>
</feature>
<proteinExistence type="predicted"/>
<dbReference type="PANTHER" id="PTHR37879">
    <property type="entry name" value="CYSTEINE-RICH TAIL PROTEIN 1"/>
    <property type="match status" value="1"/>
</dbReference>
<dbReference type="OrthoDB" id="9836806at2759"/>
<dbReference type="GeneID" id="101348494"/>
<evidence type="ECO:0000313" key="3">
    <source>
        <dbReference type="RefSeq" id="XP_004390731.1"/>
    </source>
</evidence>
<dbReference type="FunCoup" id="A0A2Y9EBI8">
    <property type="interactions" value="57"/>
</dbReference>
<dbReference type="InParanoid" id="A0A2Y9EBI8"/>
<dbReference type="InterPro" id="IPR018904">
    <property type="entry name" value="UPF0574"/>
</dbReference>
<organism evidence="2 3">
    <name type="scientific">Trichechus manatus latirostris</name>
    <name type="common">Florida manatee</name>
    <dbReference type="NCBI Taxonomy" id="127582"/>
    <lineage>
        <taxon>Eukaryota</taxon>
        <taxon>Metazoa</taxon>
        <taxon>Chordata</taxon>
        <taxon>Craniata</taxon>
        <taxon>Vertebrata</taxon>
        <taxon>Euteleostomi</taxon>
        <taxon>Mammalia</taxon>
        <taxon>Eutheria</taxon>
        <taxon>Afrotheria</taxon>
        <taxon>Sirenia</taxon>
        <taxon>Trichechidae</taxon>
        <taxon>Trichechus</taxon>
    </lineage>
</organism>
<dbReference type="RefSeq" id="XP_004390731.1">
    <property type="nucleotide sequence ID" value="XM_004390674.2"/>
</dbReference>
<accession>A0A2Y9EBI8</accession>
<reference evidence="3" key="1">
    <citation type="submission" date="2025-08" db="UniProtKB">
        <authorList>
            <consortium name="RefSeq"/>
        </authorList>
    </citation>
    <scope>IDENTIFICATION</scope>
</reference>
<dbReference type="KEGG" id="tmu:101348494"/>
<keyword evidence="2" id="KW-1185">Reference proteome</keyword>
<evidence type="ECO:0000313" key="2">
    <source>
        <dbReference type="Proteomes" id="UP000248480"/>
    </source>
</evidence>
<protein>
    <submittedName>
        <fullName evidence="3">Cysteine-rich tail protein 1</fullName>
    </submittedName>
</protein>
<dbReference type="CTD" id="375791"/>
<dbReference type="AlphaFoldDB" id="A0A2Y9EBI8"/>
<feature type="region of interest" description="Disordered" evidence="1">
    <location>
        <begin position="31"/>
        <end position="98"/>
    </location>
</feature>
<name>A0A2Y9EBI8_TRIMA</name>